<evidence type="ECO:0000313" key="3">
    <source>
        <dbReference type="Proteomes" id="UP000809789"/>
    </source>
</evidence>
<dbReference type="OrthoDB" id="5355526at2759"/>
<dbReference type="EMBL" id="JAESVG020000009">
    <property type="protein sequence ID" value="KAG8624760.1"/>
    <property type="molecule type" value="Genomic_DNA"/>
</dbReference>
<evidence type="ECO:0000313" key="2">
    <source>
        <dbReference type="EMBL" id="KAG8624760.1"/>
    </source>
</evidence>
<comment type="caution">
    <text evidence="2">The sequence shown here is derived from an EMBL/GenBank/DDBJ whole genome shotgun (WGS) entry which is preliminary data.</text>
</comment>
<organism evidence="2 3">
    <name type="scientific">Elsinoe batatas</name>
    <dbReference type="NCBI Taxonomy" id="2601811"/>
    <lineage>
        <taxon>Eukaryota</taxon>
        <taxon>Fungi</taxon>
        <taxon>Dikarya</taxon>
        <taxon>Ascomycota</taxon>
        <taxon>Pezizomycotina</taxon>
        <taxon>Dothideomycetes</taxon>
        <taxon>Dothideomycetidae</taxon>
        <taxon>Myriangiales</taxon>
        <taxon>Elsinoaceae</taxon>
        <taxon>Elsinoe</taxon>
    </lineage>
</organism>
<protein>
    <submittedName>
        <fullName evidence="2">Uncharacterized protein</fullName>
    </submittedName>
</protein>
<proteinExistence type="predicted"/>
<sequence>MCIRITERYAHCRCLYYQHAVQPCRSPYGRGHRIEERTMWVGYACAAHSRRRMGHLSIPYIELNFAGSGMHENMSTSSYNSRDYRSPANSSLRLRLP</sequence>
<evidence type="ECO:0000256" key="1">
    <source>
        <dbReference type="SAM" id="MobiDB-lite"/>
    </source>
</evidence>
<name>A0A8K0KZJ3_9PEZI</name>
<accession>A0A8K0KZJ3</accession>
<reference evidence="2" key="1">
    <citation type="submission" date="2021-07" db="EMBL/GenBank/DDBJ databases">
        <title>Elsinoe batatas strain:CRI-CJ2 Genome sequencing and assembly.</title>
        <authorList>
            <person name="Huang L."/>
        </authorList>
    </citation>
    <scope>NUCLEOTIDE SEQUENCE</scope>
    <source>
        <strain evidence="2">CRI-CJ2</strain>
    </source>
</reference>
<dbReference type="AlphaFoldDB" id="A0A8K0KZJ3"/>
<dbReference type="Proteomes" id="UP000809789">
    <property type="component" value="Unassembled WGS sequence"/>
</dbReference>
<keyword evidence="3" id="KW-1185">Reference proteome</keyword>
<feature type="region of interest" description="Disordered" evidence="1">
    <location>
        <begin position="74"/>
        <end position="97"/>
    </location>
</feature>
<gene>
    <name evidence="2" type="ORF">KVT40_007827</name>
</gene>